<gene>
    <name evidence="1" type="ORF">MEDL_61459</name>
</gene>
<dbReference type="OrthoDB" id="6153424at2759"/>
<dbReference type="InterPro" id="IPR011335">
    <property type="entry name" value="Restrct_endonuc-II-like"/>
</dbReference>
<dbReference type="AlphaFoldDB" id="A0A8S3V4X4"/>
<reference evidence="1" key="1">
    <citation type="submission" date="2021-03" db="EMBL/GenBank/DDBJ databases">
        <authorList>
            <person name="Bekaert M."/>
        </authorList>
    </citation>
    <scope>NUCLEOTIDE SEQUENCE</scope>
</reference>
<proteinExistence type="predicted"/>
<dbReference type="InterPro" id="IPR051703">
    <property type="entry name" value="NF-kappa-B_Signaling_Reg"/>
</dbReference>
<sequence length="556" mass="62362">MEHGTQSEIHAVATLTGKVLPFFSPGLKYIEEGAHVIYVEAEPFILVSPDGSVGHINMESGGSPFVPNPLYGCEFKCPSAADFKTPVHYEIPIRYIPQVLSEMVCLKTDKLWYLCWTEESSTIIRVRFDENLWLLMLNEAKSLYKEGSSKRPTRTSALSKEIKTKLHTFRDECTEFICEVPSIKATACSLSQTNTVLPYVFPVAHDAISSSFKDIAVLLSEVKSTLKEAYEICRRKASEVLVWLLSDTDRNYNPEVPNSIPIAYAMKGYSLTTTTMRAMHSGILQTCHEKNVDVLCSCLDGQWIKLATRDINNNPLTLLQLQRDVWDKARKETRDGIISKLSTSSMVRKMNEDVVIHKSSTGSLSISCAVYRKVLIAMKKQRNTVQENDYDGVLSSVHTSTDVLACLPDEALDVLIESDETAAVLMHDNENADNNSSDEQQTNEVLGTQRNPQEMVIENSKQPKVLSDDIFKPIVSSLKIHPKASVSKRWKDKTFADLKVIVQDSTKLQKLTHDELNIIIGSTVFLHNQTVKKNLGGCKKSVMPLQELELDIKQRS</sequence>
<dbReference type="EMBL" id="CAJPWZ010002982">
    <property type="protein sequence ID" value="CAG2249712.1"/>
    <property type="molecule type" value="Genomic_DNA"/>
</dbReference>
<dbReference type="Gene3D" id="3.90.320.10">
    <property type="match status" value="1"/>
</dbReference>
<dbReference type="PANTHER" id="PTHR46609:SF8">
    <property type="entry name" value="YQAJ VIRAL RECOMBINASE DOMAIN-CONTAINING PROTEIN"/>
    <property type="match status" value="1"/>
</dbReference>
<dbReference type="PANTHER" id="PTHR46609">
    <property type="entry name" value="EXONUCLEASE, PHAGE-TYPE/RECB, C-TERMINAL DOMAIN-CONTAINING PROTEIN"/>
    <property type="match status" value="1"/>
</dbReference>
<protein>
    <recommendedName>
        <fullName evidence="3">YqaJ viral recombinase domain-containing protein</fullName>
    </recommendedName>
</protein>
<dbReference type="GO" id="GO:0006281">
    <property type="term" value="P:DNA repair"/>
    <property type="evidence" value="ECO:0007669"/>
    <property type="project" value="UniProtKB-ARBA"/>
</dbReference>
<evidence type="ECO:0008006" key="3">
    <source>
        <dbReference type="Google" id="ProtNLM"/>
    </source>
</evidence>
<keyword evidence="2" id="KW-1185">Reference proteome</keyword>
<organism evidence="1 2">
    <name type="scientific">Mytilus edulis</name>
    <name type="common">Blue mussel</name>
    <dbReference type="NCBI Taxonomy" id="6550"/>
    <lineage>
        <taxon>Eukaryota</taxon>
        <taxon>Metazoa</taxon>
        <taxon>Spiralia</taxon>
        <taxon>Lophotrochozoa</taxon>
        <taxon>Mollusca</taxon>
        <taxon>Bivalvia</taxon>
        <taxon>Autobranchia</taxon>
        <taxon>Pteriomorphia</taxon>
        <taxon>Mytilida</taxon>
        <taxon>Mytiloidea</taxon>
        <taxon>Mytilidae</taxon>
        <taxon>Mytilinae</taxon>
        <taxon>Mytilus</taxon>
    </lineage>
</organism>
<comment type="caution">
    <text evidence="1">The sequence shown here is derived from an EMBL/GenBank/DDBJ whole genome shotgun (WGS) entry which is preliminary data.</text>
</comment>
<dbReference type="SUPFAM" id="SSF52980">
    <property type="entry name" value="Restriction endonuclease-like"/>
    <property type="match status" value="1"/>
</dbReference>
<evidence type="ECO:0000313" key="1">
    <source>
        <dbReference type="EMBL" id="CAG2249712.1"/>
    </source>
</evidence>
<dbReference type="Proteomes" id="UP000683360">
    <property type="component" value="Unassembled WGS sequence"/>
</dbReference>
<name>A0A8S3V4X4_MYTED</name>
<evidence type="ECO:0000313" key="2">
    <source>
        <dbReference type="Proteomes" id="UP000683360"/>
    </source>
</evidence>
<dbReference type="InterPro" id="IPR011604">
    <property type="entry name" value="PDDEXK-like_dom_sf"/>
</dbReference>
<accession>A0A8S3V4X4</accession>